<feature type="transmembrane region" description="Helical" evidence="1">
    <location>
        <begin position="40"/>
        <end position="65"/>
    </location>
</feature>
<comment type="caution">
    <text evidence="2">The sequence shown here is derived from an EMBL/GenBank/DDBJ whole genome shotgun (WGS) entry which is preliminary data.</text>
</comment>
<dbReference type="AlphaFoldDB" id="A0A1F7F185"/>
<organism evidence="2 3">
    <name type="scientific">Candidatus Raymondbacteria bacterium RIFOXYD12_FULL_49_13</name>
    <dbReference type="NCBI Taxonomy" id="1817890"/>
    <lineage>
        <taxon>Bacteria</taxon>
        <taxon>Raymondiibacteriota</taxon>
    </lineage>
</organism>
<evidence type="ECO:0000313" key="3">
    <source>
        <dbReference type="Proteomes" id="UP000179243"/>
    </source>
</evidence>
<accession>A0A1F7F185</accession>
<proteinExistence type="predicted"/>
<keyword evidence="1" id="KW-0812">Transmembrane</keyword>
<keyword evidence="1" id="KW-1133">Transmembrane helix</keyword>
<gene>
    <name evidence="2" type="ORF">A2519_01105</name>
</gene>
<feature type="transmembrane region" description="Helical" evidence="1">
    <location>
        <begin position="12"/>
        <end position="34"/>
    </location>
</feature>
<name>A0A1F7F185_UNCRA</name>
<dbReference type="Proteomes" id="UP000179243">
    <property type="component" value="Unassembled WGS sequence"/>
</dbReference>
<dbReference type="EMBL" id="MFYX01000148">
    <property type="protein sequence ID" value="OGK00342.1"/>
    <property type="molecule type" value="Genomic_DNA"/>
</dbReference>
<sequence length="200" mass="23017">MKQKMPQILSIIWAILGLIVICIILGLLGLGFYSGKMRPGIFITFFINLTFVFFLFTLPLFYTVIRKIFSFALFRKSKLFDEIAAAKRLESWKEAFSKIEDDRIGQITSGDRFGLAMHLYNHFLRQAVQNLCLTGEQKARLADIADYFNMNNNDLMIIHRQCARTVRTAVSAGVVKTEMLYELGEYIGLARKELNQIKKD</sequence>
<protein>
    <submittedName>
        <fullName evidence="2">Uncharacterized protein</fullName>
    </submittedName>
</protein>
<evidence type="ECO:0000313" key="2">
    <source>
        <dbReference type="EMBL" id="OGK00342.1"/>
    </source>
</evidence>
<reference evidence="2 3" key="1">
    <citation type="journal article" date="2016" name="Nat. Commun.">
        <title>Thousands of microbial genomes shed light on interconnected biogeochemical processes in an aquifer system.</title>
        <authorList>
            <person name="Anantharaman K."/>
            <person name="Brown C.T."/>
            <person name="Hug L.A."/>
            <person name="Sharon I."/>
            <person name="Castelle C.J."/>
            <person name="Probst A.J."/>
            <person name="Thomas B.C."/>
            <person name="Singh A."/>
            <person name="Wilkins M.J."/>
            <person name="Karaoz U."/>
            <person name="Brodie E.L."/>
            <person name="Williams K.H."/>
            <person name="Hubbard S.S."/>
            <person name="Banfield J.F."/>
        </authorList>
    </citation>
    <scope>NUCLEOTIDE SEQUENCE [LARGE SCALE GENOMIC DNA]</scope>
</reference>
<evidence type="ECO:0000256" key="1">
    <source>
        <dbReference type="SAM" id="Phobius"/>
    </source>
</evidence>
<keyword evidence="1" id="KW-0472">Membrane</keyword>